<protein>
    <recommendedName>
        <fullName evidence="3">DUF922 domain-containing protein</fullName>
    </recommendedName>
</protein>
<accession>A0A8J7KC83</accession>
<dbReference type="EMBL" id="JADGIK010000001">
    <property type="protein sequence ID" value="MBF0595891.1"/>
    <property type="molecule type" value="Genomic_DNA"/>
</dbReference>
<evidence type="ECO:0000313" key="1">
    <source>
        <dbReference type="EMBL" id="MBF0595891.1"/>
    </source>
</evidence>
<sequence length="176" mass="21195">MIVTLAYLILNTISFSNIIDQTPKKEKSIDWSEKKLTFNDFKGKTKSSKGVQGELATKISWTITEETGQLPIYKVYNKMDPNQSWMSVKHDELLKEYQFIWNLSELYTRKIRKNIEELNRRKSKDKEAYRKVISKQVAYFQKERNRYYGVLQNQPDMYKMLDKQYQDSLKQYNKYK</sequence>
<proteinExistence type="predicted"/>
<gene>
    <name evidence="1" type="ORF">IM532_00195</name>
</gene>
<dbReference type="RefSeq" id="WP_194181426.1">
    <property type="nucleotide sequence ID" value="NZ_JADGIK010000001.1"/>
</dbReference>
<dbReference type="Proteomes" id="UP000608754">
    <property type="component" value="Unassembled WGS sequence"/>
</dbReference>
<organism evidence="1 2">
    <name type="scientific">Faecalibacter rhinopitheci</name>
    <dbReference type="NCBI Taxonomy" id="2779678"/>
    <lineage>
        <taxon>Bacteria</taxon>
        <taxon>Pseudomonadati</taxon>
        <taxon>Bacteroidota</taxon>
        <taxon>Flavobacteriia</taxon>
        <taxon>Flavobacteriales</taxon>
        <taxon>Weeksellaceae</taxon>
        <taxon>Faecalibacter</taxon>
    </lineage>
</organism>
<comment type="caution">
    <text evidence="1">The sequence shown here is derived from an EMBL/GenBank/DDBJ whole genome shotgun (WGS) entry which is preliminary data.</text>
</comment>
<evidence type="ECO:0000313" key="2">
    <source>
        <dbReference type="Proteomes" id="UP000608754"/>
    </source>
</evidence>
<reference evidence="1" key="1">
    <citation type="submission" date="2020-10" db="EMBL/GenBank/DDBJ databases">
        <authorList>
            <person name="Lu T."/>
            <person name="Wang Q."/>
            <person name="Han X."/>
        </authorList>
    </citation>
    <scope>NUCLEOTIDE SEQUENCE</scope>
    <source>
        <strain evidence="1">WQ 117</strain>
    </source>
</reference>
<name>A0A8J7KC83_9FLAO</name>
<evidence type="ECO:0008006" key="3">
    <source>
        <dbReference type="Google" id="ProtNLM"/>
    </source>
</evidence>
<dbReference type="AlphaFoldDB" id="A0A8J7KC83"/>
<keyword evidence="2" id="KW-1185">Reference proteome</keyword>